<dbReference type="SMART" id="SM00855">
    <property type="entry name" value="PGAM"/>
    <property type="match status" value="1"/>
</dbReference>
<dbReference type="AlphaFoldDB" id="A0A0F5K2E3"/>
<dbReference type="STRING" id="28092.WM40_08155"/>
<dbReference type="RefSeq" id="WP_024901432.1">
    <property type="nucleotide sequence ID" value="NZ_CADFGU010000002.1"/>
</dbReference>
<evidence type="ECO:0008006" key="3">
    <source>
        <dbReference type="Google" id="ProtNLM"/>
    </source>
</evidence>
<evidence type="ECO:0000313" key="1">
    <source>
        <dbReference type="EMBL" id="KKB64029.1"/>
    </source>
</evidence>
<comment type="caution">
    <text evidence="1">The sequence shown here is derived from an EMBL/GenBank/DDBJ whole genome shotgun (WGS) entry which is preliminary data.</text>
</comment>
<sequence>MQLILWRHADAFDASAGAGDARQRDLARELTTKGEKQARKTAEWLRPRLPAGTTILVSPAVRAMQTARQLTAEGVRCDAIAPDMTPQSMLDAAGWPDATDRVVVVVSHQPTLGRVASLLLTGRDQSLGFGKSAAWWLEPAAGDGPGQAKLRAAFDAALL</sequence>
<accession>A0A0F5K2E3</accession>
<name>A0A0F5K2E3_9BURK</name>
<dbReference type="CDD" id="cd07067">
    <property type="entry name" value="HP_PGM_like"/>
    <property type="match status" value="1"/>
</dbReference>
<organism evidence="1 2">
    <name type="scientific">Robbsia andropogonis</name>
    <dbReference type="NCBI Taxonomy" id="28092"/>
    <lineage>
        <taxon>Bacteria</taxon>
        <taxon>Pseudomonadati</taxon>
        <taxon>Pseudomonadota</taxon>
        <taxon>Betaproteobacteria</taxon>
        <taxon>Burkholderiales</taxon>
        <taxon>Burkholderiaceae</taxon>
        <taxon>Robbsia</taxon>
    </lineage>
</organism>
<dbReference type="Proteomes" id="UP000033618">
    <property type="component" value="Unassembled WGS sequence"/>
</dbReference>
<dbReference type="Gene3D" id="3.40.50.1240">
    <property type="entry name" value="Phosphoglycerate mutase-like"/>
    <property type="match status" value="1"/>
</dbReference>
<dbReference type="EMBL" id="LAQU01000006">
    <property type="protein sequence ID" value="KKB64029.1"/>
    <property type="molecule type" value="Genomic_DNA"/>
</dbReference>
<gene>
    <name evidence="1" type="ORF">WM40_08155</name>
</gene>
<dbReference type="InterPro" id="IPR013078">
    <property type="entry name" value="His_Pase_superF_clade-1"/>
</dbReference>
<proteinExistence type="predicted"/>
<dbReference type="PATRIC" id="fig|28092.6.peg.1931"/>
<protein>
    <recommendedName>
        <fullName evidence="3">Phosphohistidine phosphatase</fullName>
    </recommendedName>
</protein>
<reference evidence="1 2" key="1">
    <citation type="submission" date="2015-03" db="EMBL/GenBank/DDBJ databases">
        <title>Draft Genome Sequence of Burkholderia andropogonis type strain ICMP2807, isolated from Sorghum bicolor.</title>
        <authorList>
            <person name="Lopes-Santos L."/>
            <person name="Castro D.B."/>
            <person name="Ottoboni L.M."/>
            <person name="Park D."/>
            <person name="Weirc B.S."/>
            <person name="Destefano S.A."/>
        </authorList>
    </citation>
    <scope>NUCLEOTIDE SEQUENCE [LARGE SCALE GENOMIC DNA]</scope>
    <source>
        <strain evidence="1 2">ICMP2807</strain>
    </source>
</reference>
<dbReference type="InterPro" id="IPR029033">
    <property type="entry name" value="His_PPase_superfam"/>
</dbReference>
<evidence type="ECO:0000313" key="2">
    <source>
        <dbReference type="Proteomes" id="UP000033618"/>
    </source>
</evidence>
<keyword evidence="2" id="KW-1185">Reference proteome</keyword>
<dbReference type="SUPFAM" id="SSF53254">
    <property type="entry name" value="Phosphoglycerate mutase-like"/>
    <property type="match status" value="1"/>
</dbReference>
<dbReference type="OrthoDB" id="9814783at2"/>
<dbReference type="Pfam" id="PF00300">
    <property type="entry name" value="His_Phos_1"/>
    <property type="match status" value="1"/>
</dbReference>